<evidence type="ECO:0000313" key="1">
    <source>
        <dbReference type="Proteomes" id="UP000887576"/>
    </source>
</evidence>
<sequence length="97" mass="10966">MMSQILSSQNDDTLTRRRGQPTPERSMIVAQTEAMRRLPGEGGDACDDELLDGVVRTVTASADPRAHERRRARQFNRKSLRRTRTIRSDQLEGLNAS</sequence>
<name>A0AC34PWJ7_9BILA</name>
<organism evidence="1 2">
    <name type="scientific">Panagrolaimus sp. JU765</name>
    <dbReference type="NCBI Taxonomy" id="591449"/>
    <lineage>
        <taxon>Eukaryota</taxon>
        <taxon>Metazoa</taxon>
        <taxon>Ecdysozoa</taxon>
        <taxon>Nematoda</taxon>
        <taxon>Chromadorea</taxon>
        <taxon>Rhabditida</taxon>
        <taxon>Tylenchina</taxon>
        <taxon>Panagrolaimomorpha</taxon>
        <taxon>Panagrolaimoidea</taxon>
        <taxon>Panagrolaimidae</taxon>
        <taxon>Panagrolaimus</taxon>
    </lineage>
</organism>
<proteinExistence type="predicted"/>
<protein>
    <submittedName>
        <fullName evidence="2">Uncharacterized protein</fullName>
    </submittedName>
</protein>
<dbReference type="WBParaSite" id="JU765_v2.g1069.t1">
    <property type="protein sequence ID" value="JU765_v2.g1069.t1"/>
    <property type="gene ID" value="JU765_v2.g1069"/>
</dbReference>
<dbReference type="Proteomes" id="UP000887576">
    <property type="component" value="Unplaced"/>
</dbReference>
<evidence type="ECO:0000313" key="2">
    <source>
        <dbReference type="WBParaSite" id="JU765_v2.g1069.t1"/>
    </source>
</evidence>
<accession>A0AC34PWJ7</accession>
<reference evidence="2" key="1">
    <citation type="submission" date="2022-11" db="UniProtKB">
        <authorList>
            <consortium name="WormBaseParasite"/>
        </authorList>
    </citation>
    <scope>IDENTIFICATION</scope>
</reference>